<keyword evidence="1" id="KW-0238">DNA-binding</keyword>
<evidence type="ECO:0000313" key="4">
    <source>
        <dbReference type="Proteomes" id="UP000316626"/>
    </source>
</evidence>
<dbReference type="InterPro" id="IPR014710">
    <property type="entry name" value="RmlC-like_jellyroll"/>
</dbReference>
<dbReference type="InterPro" id="IPR011051">
    <property type="entry name" value="RmlC_Cupin_sf"/>
</dbReference>
<dbReference type="OrthoDB" id="9781521at2"/>
<feature type="domain" description="HTH cro/C1-type" evidence="2">
    <location>
        <begin position="12"/>
        <end position="66"/>
    </location>
</feature>
<dbReference type="GO" id="GO:0005829">
    <property type="term" value="C:cytosol"/>
    <property type="evidence" value="ECO:0007669"/>
    <property type="project" value="TreeGrafter"/>
</dbReference>
<dbReference type="PANTHER" id="PTHR46797:SF19">
    <property type="entry name" value="BLL2473 PROTEIN"/>
    <property type="match status" value="1"/>
</dbReference>
<accession>A0A544TUV1</accession>
<dbReference type="SUPFAM" id="SSF51182">
    <property type="entry name" value="RmlC-like cupins"/>
    <property type="match status" value="1"/>
</dbReference>
<proteinExistence type="predicted"/>
<gene>
    <name evidence="3" type="ORF">FG384_03145</name>
</gene>
<dbReference type="InterPro" id="IPR010982">
    <property type="entry name" value="Lambda_DNA-bd_dom_sf"/>
</dbReference>
<dbReference type="PROSITE" id="PS50943">
    <property type="entry name" value="HTH_CROC1"/>
    <property type="match status" value="1"/>
</dbReference>
<dbReference type="CDD" id="cd02209">
    <property type="entry name" value="cupin_XRE_C"/>
    <property type="match status" value="1"/>
</dbReference>
<dbReference type="InterPro" id="IPR013096">
    <property type="entry name" value="Cupin_2"/>
</dbReference>
<dbReference type="Proteomes" id="UP000316626">
    <property type="component" value="Unassembled WGS sequence"/>
</dbReference>
<dbReference type="GO" id="GO:0003677">
    <property type="term" value="F:DNA binding"/>
    <property type="evidence" value="ECO:0007669"/>
    <property type="project" value="UniProtKB-KW"/>
</dbReference>
<sequence>MEFPKTEVGKRIRYLRKSQGLTSEELAKLAGISQSMISQIERGQVSPSLETLWKLSHSLQVPVFSFFEMEESNIVKISRAKETKVVKRVRPNVSYELLSPSSGKQMSFFKMVVEPGEDLNAPLMYHVGEECGIMLKGSLRIEVEGEIHIINEGDSVYFDSSLPHRFMNLGEENAVSIWAMTHSF</sequence>
<dbReference type="EMBL" id="VDGI01000002">
    <property type="protein sequence ID" value="TQR21217.1"/>
    <property type="molecule type" value="Genomic_DNA"/>
</dbReference>
<dbReference type="Pfam" id="PF07883">
    <property type="entry name" value="Cupin_2"/>
    <property type="match status" value="1"/>
</dbReference>
<organism evidence="3 4">
    <name type="scientific">Psychrobacillus vulpis</name>
    <dbReference type="NCBI Taxonomy" id="2325572"/>
    <lineage>
        <taxon>Bacteria</taxon>
        <taxon>Bacillati</taxon>
        <taxon>Bacillota</taxon>
        <taxon>Bacilli</taxon>
        <taxon>Bacillales</taxon>
        <taxon>Bacillaceae</taxon>
        <taxon>Psychrobacillus</taxon>
    </lineage>
</organism>
<dbReference type="InterPro" id="IPR001387">
    <property type="entry name" value="Cro/C1-type_HTH"/>
</dbReference>
<dbReference type="RefSeq" id="WP_142641108.1">
    <property type="nucleotide sequence ID" value="NZ_VDGI01000002.1"/>
</dbReference>
<dbReference type="Gene3D" id="2.60.120.10">
    <property type="entry name" value="Jelly Rolls"/>
    <property type="match status" value="1"/>
</dbReference>
<comment type="caution">
    <text evidence="3">The sequence shown here is derived from an EMBL/GenBank/DDBJ whole genome shotgun (WGS) entry which is preliminary data.</text>
</comment>
<name>A0A544TUV1_9BACI</name>
<dbReference type="GO" id="GO:0003700">
    <property type="term" value="F:DNA-binding transcription factor activity"/>
    <property type="evidence" value="ECO:0007669"/>
    <property type="project" value="TreeGrafter"/>
</dbReference>
<dbReference type="SMART" id="SM00530">
    <property type="entry name" value="HTH_XRE"/>
    <property type="match status" value="1"/>
</dbReference>
<evidence type="ECO:0000313" key="3">
    <source>
        <dbReference type="EMBL" id="TQR21217.1"/>
    </source>
</evidence>
<keyword evidence="4" id="KW-1185">Reference proteome</keyword>
<dbReference type="SUPFAM" id="SSF47413">
    <property type="entry name" value="lambda repressor-like DNA-binding domains"/>
    <property type="match status" value="1"/>
</dbReference>
<protein>
    <submittedName>
        <fullName evidence="3">Helix-turn-helix domain-containing protein</fullName>
    </submittedName>
</protein>
<dbReference type="AlphaFoldDB" id="A0A544TUV1"/>
<evidence type="ECO:0000259" key="2">
    <source>
        <dbReference type="PROSITE" id="PS50943"/>
    </source>
</evidence>
<evidence type="ECO:0000256" key="1">
    <source>
        <dbReference type="ARBA" id="ARBA00023125"/>
    </source>
</evidence>
<dbReference type="PANTHER" id="PTHR46797">
    <property type="entry name" value="HTH-TYPE TRANSCRIPTIONAL REGULATOR"/>
    <property type="match status" value="1"/>
</dbReference>
<dbReference type="CDD" id="cd00093">
    <property type="entry name" value="HTH_XRE"/>
    <property type="match status" value="1"/>
</dbReference>
<reference evidence="3 4" key="1">
    <citation type="submission" date="2019-06" db="EMBL/GenBank/DDBJ databases">
        <title>Psychrobacillus vulpis sp. nov., a new species isolated from feces of a red fox that inhabits in The Tablas de Daimiel Natural Park, Albacete, Spain.</title>
        <authorList>
            <person name="Rodriguez M."/>
            <person name="Reina J.C."/>
            <person name="Bejar V."/>
            <person name="Llamas I."/>
        </authorList>
    </citation>
    <scope>NUCLEOTIDE SEQUENCE [LARGE SCALE GENOMIC DNA]</scope>
    <source>
        <strain evidence="3 4">Z8</strain>
    </source>
</reference>
<dbReference type="Gene3D" id="1.10.260.40">
    <property type="entry name" value="lambda repressor-like DNA-binding domains"/>
    <property type="match status" value="1"/>
</dbReference>
<dbReference type="InterPro" id="IPR050807">
    <property type="entry name" value="TransReg_Diox_bact_type"/>
</dbReference>
<dbReference type="Pfam" id="PF01381">
    <property type="entry name" value="HTH_3"/>
    <property type="match status" value="1"/>
</dbReference>